<dbReference type="Pfam" id="PF00288">
    <property type="entry name" value="GHMP_kinases_N"/>
    <property type="match status" value="1"/>
</dbReference>
<keyword evidence="1" id="KW-0808">Transferase</keyword>
<dbReference type="Gene3D" id="3.30.70.890">
    <property type="entry name" value="GHMP kinase, C-terminal domain"/>
    <property type="match status" value="1"/>
</dbReference>
<evidence type="ECO:0000256" key="5">
    <source>
        <dbReference type="ARBA" id="ARBA00022840"/>
    </source>
</evidence>
<dbReference type="InterPro" id="IPR020568">
    <property type="entry name" value="Ribosomal_Su5_D2-typ_SF"/>
</dbReference>
<sequence length="446" mass="48606">MVAPGGGAGGGPSRWPAAEELDTVRKKVVEISGRDEQEVMVAACPYRICPLGAHIDHQGGVVTAMTINYGVLLGFVPSNGSEQPLFFFQVLLHSGQFEGAIRFRVDDLQKPIDKPENINWGSYAKGAVSALQNSGYDLRKGIIGYISGVKGLDSSGLSSSAAVGIAYLLALEHVNDLVISPVDNIQLDKYIENKYLGLENGILDPSAILLSRYGYLTFMDCKTASPSYVCFSELNKSQQPQGQLPFKILLAFSGLQHNLPKKRGYNTRVSECKEAARALLHASGCEDTPNILCNVDPVVYETQKCVLEENLSRRAEHYFFEMKRVTKGRDAWAHGNLQELGQLISESGRSSILNYECGSKEMIQLYEILLKAPGALGARFSGAGFRGCCLAIVESDRAEDAAAYVRAEYEKAQPELVSRIPADRRVLVCEPGDSARVILPDPHLSS</sequence>
<evidence type="ECO:0000256" key="6">
    <source>
        <dbReference type="ARBA" id="ARBA00022842"/>
    </source>
</evidence>
<keyword evidence="6" id="KW-0460">Magnesium</keyword>
<evidence type="ECO:0000259" key="9">
    <source>
        <dbReference type="Pfam" id="PF08544"/>
    </source>
</evidence>
<dbReference type="Proteomes" id="UP000007305">
    <property type="component" value="Chromosome 2"/>
</dbReference>
<keyword evidence="12" id="KW-1267">Proteomics identification</keyword>
<dbReference type="InterPro" id="IPR006204">
    <property type="entry name" value="GHMP_kinase_N_dom"/>
</dbReference>
<keyword evidence="11" id="KW-1185">Reference proteome</keyword>
<gene>
    <name evidence="10" type="primary">LOC100272872</name>
</gene>
<organism evidence="10 11">
    <name type="scientific">Zea mays</name>
    <name type="common">Maize</name>
    <dbReference type="NCBI Taxonomy" id="4577"/>
    <lineage>
        <taxon>Eukaryota</taxon>
        <taxon>Viridiplantae</taxon>
        <taxon>Streptophyta</taxon>
        <taxon>Embryophyta</taxon>
        <taxon>Tracheophyta</taxon>
        <taxon>Spermatophyta</taxon>
        <taxon>Magnoliopsida</taxon>
        <taxon>Liliopsida</taxon>
        <taxon>Poales</taxon>
        <taxon>Poaceae</taxon>
        <taxon>PACMAD clade</taxon>
        <taxon>Panicoideae</taxon>
        <taxon>Andropogonodae</taxon>
        <taxon>Andropogoneae</taxon>
        <taxon>Tripsacinae</taxon>
        <taxon>Zea</taxon>
    </lineage>
</organism>
<dbReference type="InterPro" id="IPR014721">
    <property type="entry name" value="Ribsml_uS5_D2-typ_fold_subgr"/>
</dbReference>
<keyword evidence="2" id="KW-0479">Metal-binding</keyword>
<evidence type="ECO:0000256" key="2">
    <source>
        <dbReference type="ARBA" id="ARBA00022723"/>
    </source>
</evidence>
<evidence type="ECO:0000256" key="7">
    <source>
        <dbReference type="ARBA" id="ARBA00023277"/>
    </source>
</evidence>
<keyword evidence="5" id="KW-0067">ATP-binding</keyword>
<evidence type="ECO:0000256" key="1">
    <source>
        <dbReference type="ARBA" id="ARBA00022679"/>
    </source>
</evidence>
<reference evidence="11" key="1">
    <citation type="submission" date="2015-12" db="EMBL/GenBank/DDBJ databases">
        <title>Update maize B73 reference genome by single molecule sequencing technologies.</title>
        <authorList>
            <consortium name="Maize Genome Sequencing Project"/>
            <person name="Ware D."/>
        </authorList>
    </citation>
    <scope>NUCLEOTIDE SEQUENCE [LARGE SCALE GENOMIC DNA]</scope>
    <source>
        <strain evidence="11">cv. B73</strain>
    </source>
</reference>
<dbReference type="AlphaFoldDB" id="A0A804MAQ4"/>
<keyword evidence="4" id="KW-0418">Kinase</keyword>
<dbReference type="GO" id="GO:0006012">
    <property type="term" value="P:galactose metabolic process"/>
    <property type="evidence" value="ECO:0000318"/>
    <property type="project" value="GO_Central"/>
</dbReference>
<keyword evidence="7" id="KW-0119">Carbohydrate metabolism</keyword>
<dbReference type="SUPFAM" id="SSF54211">
    <property type="entry name" value="Ribosomal protein S5 domain 2-like"/>
    <property type="match status" value="1"/>
</dbReference>
<dbReference type="FunFam" id="3.30.230.10:FF:000061">
    <property type="entry name" value="Galactokinase"/>
    <property type="match status" value="1"/>
</dbReference>
<name>A0A804MAQ4_MAIZE</name>
<dbReference type="GO" id="GO:0005524">
    <property type="term" value="F:ATP binding"/>
    <property type="evidence" value="ECO:0007669"/>
    <property type="project" value="UniProtKB-KW"/>
</dbReference>
<dbReference type="EnsemblPlants" id="Zm00001eb071360_T002">
    <property type="protein sequence ID" value="Zm00001eb071360_P002"/>
    <property type="gene ID" value="Zm00001eb071360"/>
</dbReference>
<dbReference type="GO" id="GO:0046835">
    <property type="term" value="P:carbohydrate phosphorylation"/>
    <property type="evidence" value="ECO:0007669"/>
    <property type="project" value="EnsemblPlants"/>
</dbReference>
<keyword evidence="3" id="KW-0547">Nucleotide-binding</keyword>
<dbReference type="GO" id="GO:0005829">
    <property type="term" value="C:cytosol"/>
    <property type="evidence" value="ECO:0000318"/>
    <property type="project" value="GO_Central"/>
</dbReference>
<dbReference type="PANTHER" id="PTHR10457">
    <property type="entry name" value="MEVALONATE KINASE/GALACTOKINASE"/>
    <property type="match status" value="1"/>
</dbReference>
<evidence type="ECO:0000313" key="11">
    <source>
        <dbReference type="Proteomes" id="UP000007305"/>
    </source>
</evidence>
<dbReference type="GO" id="GO:0046872">
    <property type="term" value="F:metal ion binding"/>
    <property type="evidence" value="ECO:0007669"/>
    <property type="project" value="UniProtKB-KW"/>
</dbReference>
<dbReference type="InParanoid" id="A0A804MAQ4"/>
<dbReference type="FunCoup" id="A0A804MAQ4">
    <property type="interactions" value="440"/>
</dbReference>
<evidence type="ECO:0008006" key="13">
    <source>
        <dbReference type="Google" id="ProtNLM"/>
    </source>
</evidence>
<evidence type="ECO:0000256" key="4">
    <source>
        <dbReference type="ARBA" id="ARBA00022777"/>
    </source>
</evidence>
<dbReference type="PANTHER" id="PTHR10457:SF6">
    <property type="entry name" value="GALACTURONOKINASE"/>
    <property type="match status" value="1"/>
</dbReference>
<protein>
    <recommendedName>
        <fullName evidence="13">Galacturonokinase</fullName>
    </recommendedName>
</protein>
<dbReference type="InterPro" id="IPR006206">
    <property type="entry name" value="Mevalonate/galactokinase"/>
</dbReference>
<dbReference type="SUPFAM" id="SSF55060">
    <property type="entry name" value="GHMP Kinase, C-terminal domain"/>
    <property type="match status" value="1"/>
</dbReference>
<reference evidence="10" key="3">
    <citation type="submission" date="2021-05" db="UniProtKB">
        <authorList>
            <consortium name="EnsemblPlants"/>
        </authorList>
    </citation>
    <scope>IDENTIFICATION</scope>
    <source>
        <strain evidence="10">cv. B73</strain>
    </source>
</reference>
<dbReference type="InterPro" id="IPR013750">
    <property type="entry name" value="GHMP_kinase_C_dom"/>
</dbReference>
<evidence type="ECO:0007829" key="12">
    <source>
        <dbReference type="PeptideAtlas" id="A0A804MAQ4"/>
    </source>
</evidence>
<dbReference type="FunFam" id="3.30.70.890:FF:000001">
    <property type="entry name" value="Galactokinase"/>
    <property type="match status" value="1"/>
</dbReference>
<evidence type="ECO:0000313" key="10">
    <source>
        <dbReference type="EnsemblPlants" id="Zm00001eb071360_P002"/>
    </source>
</evidence>
<dbReference type="Gramene" id="Zm00001eb071360_T002">
    <property type="protein sequence ID" value="Zm00001eb071360_P002"/>
    <property type="gene ID" value="Zm00001eb071360"/>
</dbReference>
<proteinExistence type="evidence at protein level"/>
<dbReference type="GO" id="GO:0047912">
    <property type="term" value="F:galacturonokinase activity"/>
    <property type="evidence" value="ECO:0007669"/>
    <property type="project" value="EnsemblPlants"/>
</dbReference>
<evidence type="ECO:0000256" key="3">
    <source>
        <dbReference type="ARBA" id="ARBA00022741"/>
    </source>
</evidence>
<accession>A0A804MAQ4</accession>
<dbReference type="PRINTS" id="PR00959">
    <property type="entry name" value="MEVGALKINASE"/>
</dbReference>
<feature type="domain" description="GHMP kinase N-terminal" evidence="8">
    <location>
        <begin position="123"/>
        <end position="211"/>
    </location>
</feature>
<reference evidence="10" key="2">
    <citation type="submission" date="2019-07" db="EMBL/GenBank/DDBJ databases">
        <authorList>
            <person name="Seetharam A."/>
            <person name="Woodhouse M."/>
            <person name="Cannon E."/>
        </authorList>
    </citation>
    <scope>NUCLEOTIDE SEQUENCE [LARGE SCALE GENOMIC DNA]</scope>
    <source>
        <strain evidence="10">cv. B73</strain>
    </source>
</reference>
<dbReference type="Gene3D" id="3.30.230.10">
    <property type="match status" value="1"/>
</dbReference>
<dbReference type="GO" id="GO:0046396">
    <property type="term" value="P:D-galacturonate metabolic process"/>
    <property type="evidence" value="ECO:0007669"/>
    <property type="project" value="EnsemblPlants"/>
</dbReference>
<dbReference type="PIRSF" id="PIRSF000530">
    <property type="entry name" value="Galactokinase"/>
    <property type="match status" value="1"/>
</dbReference>
<evidence type="ECO:0000259" key="8">
    <source>
        <dbReference type="Pfam" id="PF00288"/>
    </source>
</evidence>
<dbReference type="InterPro" id="IPR036554">
    <property type="entry name" value="GHMP_kinase_C_sf"/>
</dbReference>
<dbReference type="Pfam" id="PF08544">
    <property type="entry name" value="GHMP_kinases_C"/>
    <property type="match status" value="1"/>
</dbReference>
<feature type="domain" description="GHMP kinase C-terminal" evidence="9">
    <location>
        <begin position="333"/>
        <end position="410"/>
    </location>
</feature>